<dbReference type="InterPro" id="IPR019787">
    <property type="entry name" value="Znf_PHD-finger"/>
</dbReference>
<reference evidence="8" key="1">
    <citation type="submission" date="2023-03" db="EMBL/GenBank/DDBJ databases">
        <title>Near-Complete genome sequence of Lipomyces tetrasporous NRRL Y-64009, an oleaginous yeast capable of growing on lignocellulosic hydrolysates.</title>
        <authorList>
            <consortium name="Lawrence Berkeley National Laboratory"/>
            <person name="Jagtap S.S."/>
            <person name="Liu J.-J."/>
            <person name="Walukiewicz H.E."/>
            <person name="Pangilinan J."/>
            <person name="Lipzen A."/>
            <person name="Ahrendt S."/>
            <person name="Koriabine M."/>
            <person name="Cobaugh K."/>
            <person name="Salamov A."/>
            <person name="Yoshinaga Y."/>
            <person name="Ng V."/>
            <person name="Daum C."/>
            <person name="Grigoriev I.V."/>
            <person name="Slininger P.J."/>
            <person name="Dien B.S."/>
            <person name="Jin Y.-S."/>
            <person name="Rao C.V."/>
        </authorList>
    </citation>
    <scope>NUCLEOTIDE SEQUENCE</scope>
    <source>
        <strain evidence="8">NRRL Y-64009</strain>
    </source>
</reference>
<sequence length="357" mass="40266">MPQQQLYCICRKPDTGQWMIACDFCDEWYHGVCVSIREAQSDLIETYACPACTSKRAGTTTWKRKCRLPDCDRPALVDGDKKSKFCTAEHGVEWFKLNMDAHAYDDDDDGDGLRNDRIAPGELAAVVRLVANVREFKRLGDVPPVSGSLSLTADDKIRLAMLNGQRAEIDKRLAYVEHKARYIEYAKLRATAQKNVCGFDRKLVWDDAEWAEWCDSDEGVRILARIREFKAAQDDKVAAAAAVAAAADERNGRVNGGDKRKRGRKANQQVAVQLDLREILAVVGNTGDDDVCMVERRRCSRHTSWQHIRAEEVELDERVCRDALVKIERDEQAIKQRAGIRSFKDSTKSGGRCIVVN</sequence>
<feature type="domain" description="PHD-type" evidence="7">
    <location>
        <begin position="5"/>
        <end position="55"/>
    </location>
</feature>
<dbReference type="InterPro" id="IPR001965">
    <property type="entry name" value="Znf_PHD"/>
</dbReference>
<comment type="caution">
    <text evidence="8">The sequence shown here is derived from an EMBL/GenBank/DDBJ whole genome shotgun (WGS) entry which is preliminary data.</text>
</comment>
<dbReference type="SUPFAM" id="SSF57903">
    <property type="entry name" value="FYVE/PHD zinc finger"/>
    <property type="match status" value="1"/>
</dbReference>
<evidence type="ECO:0000313" key="9">
    <source>
        <dbReference type="Proteomes" id="UP001217417"/>
    </source>
</evidence>
<protein>
    <recommendedName>
        <fullName evidence="7">PHD-type domain-containing protein</fullName>
    </recommendedName>
</protein>
<dbReference type="SMART" id="SM00249">
    <property type="entry name" value="PHD"/>
    <property type="match status" value="1"/>
</dbReference>
<keyword evidence="2" id="KW-0479">Metal-binding</keyword>
<name>A0AAD7VST2_9ASCO</name>
<dbReference type="PROSITE" id="PS01359">
    <property type="entry name" value="ZF_PHD_1"/>
    <property type="match status" value="1"/>
</dbReference>
<keyword evidence="9" id="KW-1185">Reference proteome</keyword>
<dbReference type="InterPro" id="IPR011011">
    <property type="entry name" value="Znf_FYVE_PHD"/>
</dbReference>
<evidence type="ECO:0000313" key="8">
    <source>
        <dbReference type="EMBL" id="KAJ8100014.1"/>
    </source>
</evidence>
<dbReference type="GO" id="GO:0048188">
    <property type="term" value="C:Set1C/COMPASS complex"/>
    <property type="evidence" value="ECO:0007669"/>
    <property type="project" value="InterPro"/>
</dbReference>
<dbReference type="PROSITE" id="PS50016">
    <property type="entry name" value="ZF_PHD_2"/>
    <property type="match status" value="1"/>
</dbReference>
<gene>
    <name evidence="8" type="ORF">POJ06DRAFT_197766</name>
</gene>
<evidence type="ECO:0000256" key="6">
    <source>
        <dbReference type="PROSITE-ProRule" id="PRU00146"/>
    </source>
</evidence>
<keyword evidence="4" id="KW-0862">Zinc</keyword>
<dbReference type="GO" id="GO:0045893">
    <property type="term" value="P:positive regulation of DNA-templated transcription"/>
    <property type="evidence" value="ECO:0007669"/>
    <property type="project" value="TreeGrafter"/>
</dbReference>
<dbReference type="AlphaFoldDB" id="A0AAD7VST2"/>
<dbReference type="InterPro" id="IPR019786">
    <property type="entry name" value="Zinc_finger_PHD-type_CS"/>
</dbReference>
<accession>A0AAD7VST2</accession>
<dbReference type="Pfam" id="PF00628">
    <property type="entry name" value="PHD"/>
    <property type="match status" value="1"/>
</dbReference>
<dbReference type="InterPro" id="IPR037869">
    <property type="entry name" value="Spp1/CFP1"/>
</dbReference>
<organism evidence="8 9">
    <name type="scientific">Lipomyces tetrasporus</name>
    <dbReference type="NCBI Taxonomy" id="54092"/>
    <lineage>
        <taxon>Eukaryota</taxon>
        <taxon>Fungi</taxon>
        <taxon>Dikarya</taxon>
        <taxon>Ascomycota</taxon>
        <taxon>Saccharomycotina</taxon>
        <taxon>Lipomycetes</taxon>
        <taxon>Lipomycetales</taxon>
        <taxon>Lipomycetaceae</taxon>
        <taxon>Lipomyces</taxon>
    </lineage>
</organism>
<dbReference type="EMBL" id="JARPMG010000006">
    <property type="protein sequence ID" value="KAJ8100014.1"/>
    <property type="molecule type" value="Genomic_DNA"/>
</dbReference>
<dbReference type="RefSeq" id="XP_056043464.1">
    <property type="nucleotide sequence ID" value="XM_056185081.1"/>
</dbReference>
<evidence type="ECO:0000259" key="7">
    <source>
        <dbReference type="PROSITE" id="PS50016"/>
    </source>
</evidence>
<dbReference type="PANTHER" id="PTHR46174">
    <property type="entry name" value="CXXC-TYPE ZINC FINGER PROTEIN 1"/>
    <property type="match status" value="1"/>
</dbReference>
<dbReference type="Gene3D" id="3.30.40.10">
    <property type="entry name" value="Zinc/RING finger domain, C3HC4 (zinc finger)"/>
    <property type="match status" value="1"/>
</dbReference>
<dbReference type="PANTHER" id="PTHR46174:SF1">
    <property type="entry name" value="CXXC-TYPE ZINC FINGER PROTEIN 1"/>
    <property type="match status" value="1"/>
</dbReference>
<evidence type="ECO:0000256" key="1">
    <source>
        <dbReference type="ARBA" id="ARBA00004123"/>
    </source>
</evidence>
<evidence type="ECO:0000256" key="4">
    <source>
        <dbReference type="ARBA" id="ARBA00022833"/>
    </source>
</evidence>
<dbReference type="GeneID" id="80880247"/>
<dbReference type="InterPro" id="IPR013083">
    <property type="entry name" value="Znf_RING/FYVE/PHD"/>
</dbReference>
<dbReference type="Proteomes" id="UP001217417">
    <property type="component" value="Unassembled WGS sequence"/>
</dbReference>
<keyword evidence="5" id="KW-0539">Nucleus</keyword>
<dbReference type="GO" id="GO:0008270">
    <property type="term" value="F:zinc ion binding"/>
    <property type="evidence" value="ECO:0007669"/>
    <property type="project" value="UniProtKB-KW"/>
</dbReference>
<evidence type="ECO:0000256" key="3">
    <source>
        <dbReference type="ARBA" id="ARBA00022771"/>
    </source>
</evidence>
<proteinExistence type="predicted"/>
<evidence type="ECO:0000256" key="2">
    <source>
        <dbReference type="ARBA" id="ARBA00022723"/>
    </source>
</evidence>
<keyword evidence="3 6" id="KW-0863">Zinc-finger</keyword>
<comment type="subcellular location">
    <subcellularLocation>
        <location evidence="1">Nucleus</location>
    </subcellularLocation>
</comment>
<evidence type="ECO:0000256" key="5">
    <source>
        <dbReference type="ARBA" id="ARBA00023242"/>
    </source>
</evidence>